<proteinExistence type="predicted"/>
<reference evidence="2" key="5">
    <citation type="journal article" date="2021" name="G3 (Bethesda)">
        <title>Aegilops tauschii genome assembly Aet v5.0 features greater sequence contiguity and improved annotation.</title>
        <authorList>
            <person name="Wang L."/>
            <person name="Zhu T."/>
            <person name="Rodriguez J.C."/>
            <person name="Deal K.R."/>
            <person name="Dubcovsky J."/>
            <person name="McGuire P.E."/>
            <person name="Lux T."/>
            <person name="Spannagl M."/>
            <person name="Mayer K.F.X."/>
            <person name="Baldrich P."/>
            <person name="Meyers B.C."/>
            <person name="Huo N."/>
            <person name="Gu Y.Q."/>
            <person name="Zhou H."/>
            <person name="Devos K.M."/>
            <person name="Bennetzen J.L."/>
            <person name="Unver T."/>
            <person name="Budak H."/>
            <person name="Gulick P.J."/>
            <person name="Galiba G."/>
            <person name="Kalapos B."/>
            <person name="Nelson D.R."/>
            <person name="Li P."/>
            <person name="You F.M."/>
            <person name="Luo M.C."/>
            <person name="Dvorak J."/>
        </authorList>
    </citation>
    <scope>NUCLEOTIDE SEQUENCE [LARGE SCALE GENOMIC DNA]</scope>
    <source>
        <strain evidence="2">cv. AL8/78</strain>
    </source>
</reference>
<evidence type="ECO:0000256" key="1">
    <source>
        <dbReference type="SAM" id="MobiDB-lite"/>
    </source>
</evidence>
<accession>A0A453KGN1</accession>
<feature type="region of interest" description="Disordered" evidence="1">
    <location>
        <begin position="1"/>
        <end position="23"/>
    </location>
</feature>
<dbReference type="AlphaFoldDB" id="A0A453KGN1"/>
<protein>
    <submittedName>
        <fullName evidence="2">Uncharacterized protein</fullName>
    </submittedName>
</protein>
<reference evidence="2" key="3">
    <citation type="journal article" date="2017" name="Nature">
        <title>Genome sequence of the progenitor of the wheat D genome Aegilops tauschii.</title>
        <authorList>
            <person name="Luo M.C."/>
            <person name="Gu Y.Q."/>
            <person name="Puiu D."/>
            <person name="Wang H."/>
            <person name="Twardziok S.O."/>
            <person name="Deal K.R."/>
            <person name="Huo N."/>
            <person name="Zhu T."/>
            <person name="Wang L."/>
            <person name="Wang Y."/>
            <person name="McGuire P.E."/>
            <person name="Liu S."/>
            <person name="Long H."/>
            <person name="Ramasamy R.K."/>
            <person name="Rodriguez J.C."/>
            <person name="Van S.L."/>
            <person name="Yuan L."/>
            <person name="Wang Z."/>
            <person name="Xia Z."/>
            <person name="Xiao L."/>
            <person name="Anderson O.D."/>
            <person name="Ouyang S."/>
            <person name="Liang Y."/>
            <person name="Zimin A.V."/>
            <person name="Pertea G."/>
            <person name="Qi P."/>
            <person name="Bennetzen J.L."/>
            <person name="Dai X."/>
            <person name="Dawson M.W."/>
            <person name="Muller H.G."/>
            <person name="Kugler K."/>
            <person name="Rivarola-Duarte L."/>
            <person name="Spannagl M."/>
            <person name="Mayer K.F.X."/>
            <person name="Lu F.H."/>
            <person name="Bevan M.W."/>
            <person name="Leroy P."/>
            <person name="Li P."/>
            <person name="You F.M."/>
            <person name="Sun Q."/>
            <person name="Liu Z."/>
            <person name="Lyons E."/>
            <person name="Wicker T."/>
            <person name="Salzberg S.L."/>
            <person name="Devos K.M."/>
            <person name="Dvorak J."/>
        </authorList>
    </citation>
    <scope>NUCLEOTIDE SEQUENCE [LARGE SCALE GENOMIC DNA]</scope>
    <source>
        <strain evidence="2">cv. AL8/78</strain>
    </source>
</reference>
<reference evidence="3" key="1">
    <citation type="journal article" date="2014" name="Science">
        <title>Ancient hybridizations among the ancestral genomes of bread wheat.</title>
        <authorList>
            <consortium name="International Wheat Genome Sequencing Consortium,"/>
            <person name="Marcussen T."/>
            <person name="Sandve S.R."/>
            <person name="Heier L."/>
            <person name="Spannagl M."/>
            <person name="Pfeifer M."/>
            <person name="Jakobsen K.S."/>
            <person name="Wulff B.B."/>
            <person name="Steuernagel B."/>
            <person name="Mayer K.F."/>
            <person name="Olsen O.A."/>
        </authorList>
    </citation>
    <scope>NUCLEOTIDE SEQUENCE [LARGE SCALE GENOMIC DNA]</scope>
    <source>
        <strain evidence="3">cv. AL8/78</strain>
    </source>
</reference>
<reference evidence="2" key="4">
    <citation type="submission" date="2019-03" db="UniProtKB">
        <authorList>
            <consortium name="EnsemblPlants"/>
        </authorList>
    </citation>
    <scope>IDENTIFICATION</scope>
</reference>
<dbReference type="Gramene" id="AET5Gv20408900.10">
    <property type="protein sequence ID" value="AET5Gv20408900.10"/>
    <property type="gene ID" value="AET5Gv20408900"/>
</dbReference>
<reference evidence="3" key="2">
    <citation type="journal article" date="2017" name="Nat. Plants">
        <title>The Aegilops tauschii genome reveals multiple impacts of transposons.</title>
        <authorList>
            <person name="Zhao G."/>
            <person name="Zou C."/>
            <person name="Li K."/>
            <person name="Wang K."/>
            <person name="Li T."/>
            <person name="Gao L."/>
            <person name="Zhang X."/>
            <person name="Wang H."/>
            <person name="Yang Z."/>
            <person name="Liu X."/>
            <person name="Jiang W."/>
            <person name="Mao L."/>
            <person name="Kong X."/>
            <person name="Jiao Y."/>
            <person name="Jia J."/>
        </authorList>
    </citation>
    <scope>NUCLEOTIDE SEQUENCE [LARGE SCALE GENOMIC DNA]</scope>
    <source>
        <strain evidence="3">cv. AL8/78</strain>
    </source>
</reference>
<organism evidence="2 3">
    <name type="scientific">Aegilops tauschii subsp. strangulata</name>
    <name type="common">Goatgrass</name>
    <dbReference type="NCBI Taxonomy" id="200361"/>
    <lineage>
        <taxon>Eukaryota</taxon>
        <taxon>Viridiplantae</taxon>
        <taxon>Streptophyta</taxon>
        <taxon>Embryophyta</taxon>
        <taxon>Tracheophyta</taxon>
        <taxon>Spermatophyta</taxon>
        <taxon>Magnoliopsida</taxon>
        <taxon>Liliopsida</taxon>
        <taxon>Poales</taxon>
        <taxon>Poaceae</taxon>
        <taxon>BOP clade</taxon>
        <taxon>Pooideae</taxon>
        <taxon>Triticodae</taxon>
        <taxon>Triticeae</taxon>
        <taxon>Triticinae</taxon>
        <taxon>Aegilops</taxon>
    </lineage>
</organism>
<evidence type="ECO:0000313" key="3">
    <source>
        <dbReference type="Proteomes" id="UP000015105"/>
    </source>
</evidence>
<dbReference type="Proteomes" id="UP000015105">
    <property type="component" value="Chromosome 5D"/>
</dbReference>
<evidence type="ECO:0000313" key="2">
    <source>
        <dbReference type="EnsemblPlants" id="AET5Gv20408900.10"/>
    </source>
</evidence>
<name>A0A453KGN1_AEGTS</name>
<sequence length="64" mass="6505">CLQAGAPAGACKNTGAPNRTTSSVNGNVYSGTVEFKTSASRASSTSTWSNLVISLSLALILKPF</sequence>
<dbReference type="EnsemblPlants" id="AET5Gv20408900.10">
    <property type="protein sequence ID" value="AET5Gv20408900.10"/>
    <property type="gene ID" value="AET5Gv20408900"/>
</dbReference>
<keyword evidence="3" id="KW-1185">Reference proteome</keyword>